<dbReference type="OrthoDB" id="13803at2"/>
<keyword evidence="10" id="KW-1185">Reference proteome</keyword>
<evidence type="ECO:0000256" key="4">
    <source>
        <dbReference type="ARBA" id="ARBA00022452"/>
    </source>
</evidence>
<evidence type="ECO:0000256" key="6">
    <source>
        <dbReference type="ARBA" id="ARBA00023136"/>
    </source>
</evidence>
<dbReference type="AlphaFoldDB" id="A0A4U6CW31"/>
<comment type="caution">
    <text evidence="9">The sequence shown here is derived from an EMBL/GenBank/DDBJ whole genome shotgun (WGS) entry which is preliminary data.</text>
</comment>
<keyword evidence="7" id="KW-0998">Cell outer membrane</keyword>
<keyword evidence="8" id="KW-0175">Coiled coil</keyword>
<evidence type="ECO:0000313" key="10">
    <source>
        <dbReference type="Proteomes" id="UP000304900"/>
    </source>
</evidence>
<dbReference type="Proteomes" id="UP000304900">
    <property type="component" value="Unassembled WGS sequence"/>
</dbReference>
<name>A0A4U6CW31_9BACT</name>
<protein>
    <submittedName>
        <fullName evidence="9">TolC family protein</fullName>
    </submittedName>
</protein>
<keyword evidence="4" id="KW-1134">Transmembrane beta strand</keyword>
<evidence type="ECO:0000313" key="9">
    <source>
        <dbReference type="EMBL" id="TKT88892.1"/>
    </source>
</evidence>
<evidence type="ECO:0000256" key="5">
    <source>
        <dbReference type="ARBA" id="ARBA00022692"/>
    </source>
</evidence>
<dbReference type="InterPro" id="IPR051906">
    <property type="entry name" value="TolC-like"/>
</dbReference>
<keyword evidence="5" id="KW-0812">Transmembrane</keyword>
<dbReference type="SUPFAM" id="SSF56954">
    <property type="entry name" value="Outer membrane efflux proteins (OEP)"/>
    <property type="match status" value="1"/>
</dbReference>
<evidence type="ECO:0000256" key="3">
    <source>
        <dbReference type="ARBA" id="ARBA00022448"/>
    </source>
</evidence>
<gene>
    <name evidence="9" type="ORF">FDK13_24970</name>
</gene>
<comment type="subcellular location">
    <subcellularLocation>
        <location evidence="1">Cell outer membrane</location>
    </subcellularLocation>
</comment>
<keyword evidence="6" id="KW-0472">Membrane</keyword>
<evidence type="ECO:0000256" key="2">
    <source>
        <dbReference type="ARBA" id="ARBA00007613"/>
    </source>
</evidence>
<evidence type="ECO:0000256" key="7">
    <source>
        <dbReference type="ARBA" id="ARBA00023237"/>
    </source>
</evidence>
<dbReference type="Gene3D" id="1.20.1600.10">
    <property type="entry name" value="Outer membrane efflux proteins (OEP)"/>
    <property type="match status" value="1"/>
</dbReference>
<dbReference type="InterPro" id="IPR003423">
    <property type="entry name" value="OMP_efflux"/>
</dbReference>
<dbReference type="GO" id="GO:1990281">
    <property type="term" value="C:efflux pump complex"/>
    <property type="evidence" value="ECO:0007669"/>
    <property type="project" value="TreeGrafter"/>
</dbReference>
<dbReference type="RefSeq" id="WP_137342746.1">
    <property type="nucleotide sequence ID" value="NZ_BSQH01000019.1"/>
</dbReference>
<sequence length="454" mass="52301">MITNLQNSWRFFLIILLITGLPRPSKAQETVLQSYIKQGLENNQGLKQQKFLLQKSMFALKEAKTFFLPEVNFSGNYLDSRGGRKINLPIGDLLNPVYNSLNQLTNSSAFPEVKNISQTFNPNNYYDAKFRTSIPIFDAEIIYNSRIRKEEINYQQAEIDVYKRELVKDIQLGYYAYLQTLESIRILENATILAQENLRYNQTLVKNDKAIRTAVSRAENELIGLKAKLEDAKYQSVNAAAYFNFLLNLPFNTKIEAPQNQQIITDTDVSVSGRREELTKLATLQDINSLSLQLAKSARLPKLSTFMDLGSQGDFLKFNNTTRYYLFGVTLTWQVFAANRTFYKAQQAEFQIKSTVEQINQVEQQLQLQAETAMNKLSSARQIYEASKSQTVLSEQYYQDQRKLYREGQLLYLELLDAQNRLISDQLQQSISYLNVQTRAVELERAKASYPLSN</sequence>
<dbReference type="GO" id="GO:0015562">
    <property type="term" value="F:efflux transmembrane transporter activity"/>
    <property type="evidence" value="ECO:0007669"/>
    <property type="project" value="InterPro"/>
</dbReference>
<organism evidence="9 10">
    <name type="scientific">Dyadobacter frigoris</name>
    <dbReference type="NCBI Taxonomy" id="2576211"/>
    <lineage>
        <taxon>Bacteria</taxon>
        <taxon>Pseudomonadati</taxon>
        <taxon>Bacteroidota</taxon>
        <taxon>Cytophagia</taxon>
        <taxon>Cytophagales</taxon>
        <taxon>Spirosomataceae</taxon>
        <taxon>Dyadobacter</taxon>
    </lineage>
</organism>
<feature type="coiled-coil region" evidence="8">
    <location>
        <begin position="345"/>
        <end position="376"/>
    </location>
</feature>
<accession>A0A4U6CW31</accession>
<dbReference type="GO" id="GO:0009279">
    <property type="term" value="C:cell outer membrane"/>
    <property type="evidence" value="ECO:0007669"/>
    <property type="project" value="UniProtKB-SubCell"/>
</dbReference>
<reference evidence="9 10" key="1">
    <citation type="submission" date="2019-05" db="EMBL/GenBank/DDBJ databases">
        <title>Dyadobacter AR-3-8 sp. nov., isolated from arctic soil.</title>
        <authorList>
            <person name="Chaudhary D.K."/>
        </authorList>
    </citation>
    <scope>NUCLEOTIDE SEQUENCE [LARGE SCALE GENOMIC DNA]</scope>
    <source>
        <strain evidence="9 10">AR-3-8</strain>
    </source>
</reference>
<dbReference type="PANTHER" id="PTHR30026">
    <property type="entry name" value="OUTER MEMBRANE PROTEIN TOLC"/>
    <property type="match status" value="1"/>
</dbReference>
<dbReference type="PANTHER" id="PTHR30026:SF20">
    <property type="entry name" value="OUTER MEMBRANE PROTEIN TOLC"/>
    <property type="match status" value="1"/>
</dbReference>
<dbReference type="GO" id="GO:0015288">
    <property type="term" value="F:porin activity"/>
    <property type="evidence" value="ECO:0007669"/>
    <property type="project" value="TreeGrafter"/>
</dbReference>
<proteinExistence type="inferred from homology"/>
<dbReference type="EMBL" id="SZVO01000013">
    <property type="protein sequence ID" value="TKT88892.1"/>
    <property type="molecule type" value="Genomic_DNA"/>
</dbReference>
<comment type="similarity">
    <text evidence="2">Belongs to the outer membrane factor (OMF) (TC 1.B.17) family.</text>
</comment>
<keyword evidence="3" id="KW-0813">Transport</keyword>
<evidence type="ECO:0000256" key="1">
    <source>
        <dbReference type="ARBA" id="ARBA00004442"/>
    </source>
</evidence>
<dbReference type="Pfam" id="PF02321">
    <property type="entry name" value="OEP"/>
    <property type="match status" value="1"/>
</dbReference>
<evidence type="ECO:0000256" key="8">
    <source>
        <dbReference type="SAM" id="Coils"/>
    </source>
</evidence>